<proteinExistence type="inferred from homology"/>
<dbReference type="InterPro" id="IPR046938">
    <property type="entry name" value="DNA_clamp_sf"/>
</dbReference>
<evidence type="ECO:0000256" key="5">
    <source>
        <dbReference type="ARBA" id="ARBA00023242"/>
    </source>
</evidence>
<dbReference type="RefSeq" id="XP_022257161.1">
    <property type="nucleotide sequence ID" value="XM_022401453.1"/>
</dbReference>
<sequence>MTYTMPLHIQDTDDDDSNYILIAKIDNVKNVSQLLKAVHFKEECLNIFGASTVSGITTALHLCYAGYGSPLVLILEEGGVLTDCRIKTQETEEVLDFQFSPENVVNKVIMKSEILREAWSDLDMTSEILQIVMSPDKPYFRLSTFGNAGTIHVDYSKDSDMVESFQCTQTQSNRYKISLLKPSLKALIQSLKISIRTDEQGIICLQYMIKTEDEHVCFVEYYCVPDEEVEVGEYE</sequence>
<dbReference type="InterPro" id="IPR003011">
    <property type="entry name" value="Cell_cycle_checkpoint_Rad1"/>
</dbReference>
<dbReference type="PANTHER" id="PTHR10870">
    <property type="entry name" value="CELL CYCLE CHECKPOINT PROTEIN RAD1"/>
    <property type="match status" value="1"/>
</dbReference>
<accession>A0ABM1TMQ5</accession>
<name>A0ABM1TMQ5_LIMPO</name>
<dbReference type="InterPro" id="IPR003021">
    <property type="entry name" value="Rad1_Rec1_Rad17"/>
</dbReference>
<dbReference type="CDD" id="cd00577">
    <property type="entry name" value="PCNA"/>
    <property type="match status" value="1"/>
</dbReference>
<organism evidence="6 7">
    <name type="scientific">Limulus polyphemus</name>
    <name type="common">Atlantic horseshoe crab</name>
    <dbReference type="NCBI Taxonomy" id="6850"/>
    <lineage>
        <taxon>Eukaryota</taxon>
        <taxon>Metazoa</taxon>
        <taxon>Ecdysozoa</taxon>
        <taxon>Arthropoda</taxon>
        <taxon>Chelicerata</taxon>
        <taxon>Merostomata</taxon>
        <taxon>Xiphosura</taxon>
        <taxon>Limulidae</taxon>
        <taxon>Limulus</taxon>
    </lineage>
</organism>
<keyword evidence="5" id="KW-0539">Nucleus</keyword>
<dbReference type="GeneID" id="106472909"/>
<comment type="similarity">
    <text evidence="2">Belongs to the rad1 family.</text>
</comment>
<gene>
    <name evidence="7" type="primary">LOC106472909</name>
</gene>
<dbReference type="SUPFAM" id="SSF55979">
    <property type="entry name" value="DNA clamp"/>
    <property type="match status" value="1"/>
</dbReference>
<evidence type="ECO:0000256" key="2">
    <source>
        <dbReference type="ARBA" id="ARBA00010991"/>
    </source>
</evidence>
<dbReference type="PRINTS" id="PR01246">
    <property type="entry name" value="RAD1REPAIR"/>
</dbReference>
<evidence type="ECO:0000256" key="1">
    <source>
        <dbReference type="ARBA" id="ARBA00004123"/>
    </source>
</evidence>
<dbReference type="Pfam" id="PF02144">
    <property type="entry name" value="Rad1"/>
    <property type="match status" value="1"/>
</dbReference>
<dbReference type="Proteomes" id="UP000694941">
    <property type="component" value="Unplaced"/>
</dbReference>
<reference evidence="7" key="1">
    <citation type="submission" date="2025-08" db="UniProtKB">
        <authorList>
            <consortium name="RefSeq"/>
        </authorList>
    </citation>
    <scope>IDENTIFICATION</scope>
    <source>
        <tissue evidence="7">Muscle</tissue>
    </source>
</reference>
<keyword evidence="3" id="KW-0227">DNA damage</keyword>
<evidence type="ECO:0000313" key="7">
    <source>
        <dbReference type="RefSeq" id="XP_022257161.1"/>
    </source>
</evidence>
<evidence type="ECO:0000256" key="3">
    <source>
        <dbReference type="ARBA" id="ARBA00022763"/>
    </source>
</evidence>
<evidence type="ECO:0000256" key="4">
    <source>
        <dbReference type="ARBA" id="ARBA00023204"/>
    </source>
</evidence>
<dbReference type="PANTHER" id="PTHR10870:SF0">
    <property type="entry name" value="CELL CYCLE CHECKPOINT PROTEIN RAD1"/>
    <property type="match status" value="1"/>
</dbReference>
<keyword evidence="4" id="KW-0234">DNA repair</keyword>
<keyword evidence="6" id="KW-1185">Reference proteome</keyword>
<evidence type="ECO:0000313" key="6">
    <source>
        <dbReference type="Proteomes" id="UP000694941"/>
    </source>
</evidence>
<dbReference type="Gene3D" id="3.70.10.10">
    <property type="match status" value="1"/>
</dbReference>
<comment type="subcellular location">
    <subcellularLocation>
        <location evidence="1">Nucleus</location>
    </subcellularLocation>
</comment>
<protein>
    <submittedName>
        <fullName evidence="7">Cell cycle checkpoint protein RAD1-like</fullName>
    </submittedName>
</protein>